<sequence length="183" mass="22184">MIIHWTNITIRREHSFKFLNHITLDSEFINTVNSNWKQDGEEFAMFRLMRNLDNIRPGLRDLNNRKYKDIDMREIQARKRLDSIQDMLQLDPLNNHLQKMEKEARKEHSEVYHAAIMFLRQKAKQDWLCEGDLNTKFFHQSIRQRRYRNRVLRIQDNEGRVLTQQNDIEIAAFQRLIFKKGGS</sequence>
<dbReference type="EMBL" id="JAYWIO010000007">
    <property type="protein sequence ID" value="KAK7250865.1"/>
    <property type="molecule type" value="Genomic_DNA"/>
</dbReference>
<protein>
    <submittedName>
        <fullName evidence="1">Uncharacterized protein</fullName>
    </submittedName>
</protein>
<evidence type="ECO:0000313" key="2">
    <source>
        <dbReference type="Proteomes" id="UP001372338"/>
    </source>
</evidence>
<reference evidence="1 2" key="1">
    <citation type="submission" date="2024-01" db="EMBL/GenBank/DDBJ databases">
        <title>The genomes of 5 underutilized Papilionoideae crops provide insights into root nodulation and disease resistanc.</title>
        <authorList>
            <person name="Yuan L."/>
        </authorList>
    </citation>
    <scope>NUCLEOTIDE SEQUENCE [LARGE SCALE GENOMIC DNA]</scope>
    <source>
        <strain evidence="1">ZHUSHIDOU_FW_LH</strain>
        <tissue evidence="1">Leaf</tissue>
    </source>
</reference>
<keyword evidence="2" id="KW-1185">Reference proteome</keyword>
<dbReference type="AlphaFoldDB" id="A0AAN9HSW6"/>
<name>A0AAN9HSW6_CROPI</name>
<comment type="caution">
    <text evidence="1">The sequence shown here is derived from an EMBL/GenBank/DDBJ whole genome shotgun (WGS) entry which is preliminary data.</text>
</comment>
<organism evidence="1 2">
    <name type="scientific">Crotalaria pallida</name>
    <name type="common">Smooth rattlebox</name>
    <name type="synonym">Crotalaria striata</name>
    <dbReference type="NCBI Taxonomy" id="3830"/>
    <lineage>
        <taxon>Eukaryota</taxon>
        <taxon>Viridiplantae</taxon>
        <taxon>Streptophyta</taxon>
        <taxon>Embryophyta</taxon>
        <taxon>Tracheophyta</taxon>
        <taxon>Spermatophyta</taxon>
        <taxon>Magnoliopsida</taxon>
        <taxon>eudicotyledons</taxon>
        <taxon>Gunneridae</taxon>
        <taxon>Pentapetalae</taxon>
        <taxon>rosids</taxon>
        <taxon>fabids</taxon>
        <taxon>Fabales</taxon>
        <taxon>Fabaceae</taxon>
        <taxon>Papilionoideae</taxon>
        <taxon>50 kb inversion clade</taxon>
        <taxon>genistoids sensu lato</taxon>
        <taxon>core genistoids</taxon>
        <taxon>Crotalarieae</taxon>
        <taxon>Crotalaria</taxon>
    </lineage>
</organism>
<evidence type="ECO:0000313" key="1">
    <source>
        <dbReference type="EMBL" id="KAK7250865.1"/>
    </source>
</evidence>
<proteinExistence type="predicted"/>
<accession>A0AAN9HSW6</accession>
<dbReference type="Proteomes" id="UP001372338">
    <property type="component" value="Unassembled WGS sequence"/>
</dbReference>
<gene>
    <name evidence="1" type="ORF">RIF29_33597</name>
</gene>